<dbReference type="InterPro" id="IPR012932">
    <property type="entry name" value="VKOR"/>
</dbReference>
<keyword evidence="9" id="KW-0676">Redox-active center</keyword>
<evidence type="ECO:0000313" key="12">
    <source>
        <dbReference type="EMBL" id="OGZ94950.1"/>
    </source>
</evidence>
<dbReference type="AlphaFoldDB" id="A0A1G2K8Z5"/>
<dbReference type="GO" id="GO:0048038">
    <property type="term" value="F:quinone binding"/>
    <property type="evidence" value="ECO:0007669"/>
    <property type="project" value="UniProtKB-KW"/>
</dbReference>
<keyword evidence="6" id="KW-0560">Oxidoreductase</keyword>
<feature type="transmembrane region" description="Helical" evidence="10">
    <location>
        <begin position="274"/>
        <end position="295"/>
    </location>
</feature>
<protein>
    <recommendedName>
        <fullName evidence="11">Vitamin K epoxide reductase domain-containing protein</fullName>
    </recommendedName>
</protein>
<comment type="subcellular location">
    <subcellularLocation>
        <location evidence="1">Membrane</location>
        <topology evidence="1">Multi-pass membrane protein</topology>
    </subcellularLocation>
</comment>
<dbReference type="GO" id="GO:0016491">
    <property type="term" value="F:oxidoreductase activity"/>
    <property type="evidence" value="ECO:0007669"/>
    <property type="project" value="UniProtKB-KW"/>
</dbReference>
<keyword evidence="3 10" id="KW-0812">Transmembrane</keyword>
<keyword evidence="5 10" id="KW-1133">Transmembrane helix</keyword>
<feature type="transmembrane region" description="Helical" evidence="10">
    <location>
        <begin position="301"/>
        <end position="323"/>
    </location>
</feature>
<accession>A0A1G2K8Z5</accession>
<dbReference type="PANTHER" id="PTHR34573:SF1">
    <property type="entry name" value="VITAMIN K EPOXIDE REDUCTASE DOMAIN-CONTAINING PROTEIN"/>
    <property type="match status" value="1"/>
</dbReference>
<feature type="transmembrane region" description="Helical" evidence="10">
    <location>
        <begin position="6"/>
        <end position="24"/>
    </location>
</feature>
<dbReference type="CDD" id="cd12916">
    <property type="entry name" value="VKOR_1"/>
    <property type="match status" value="1"/>
</dbReference>
<evidence type="ECO:0000256" key="2">
    <source>
        <dbReference type="ARBA" id="ARBA00006214"/>
    </source>
</evidence>
<reference evidence="12 13" key="1">
    <citation type="journal article" date="2016" name="Nat. Commun.">
        <title>Thousands of microbial genomes shed light on interconnected biogeochemical processes in an aquifer system.</title>
        <authorList>
            <person name="Anantharaman K."/>
            <person name="Brown C.T."/>
            <person name="Hug L.A."/>
            <person name="Sharon I."/>
            <person name="Castelle C.J."/>
            <person name="Probst A.J."/>
            <person name="Thomas B.C."/>
            <person name="Singh A."/>
            <person name="Wilkins M.J."/>
            <person name="Karaoz U."/>
            <person name="Brodie E.L."/>
            <person name="Williams K.H."/>
            <person name="Hubbard S.S."/>
            <person name="Banfield J.F."/>
        </authorList>
    </citation>
    <scope>NUCLEOTIDE SEQUENCE [LARGE SCALE GENOMIC DNA]</scope>
</reference>
<organism evidence="12 13">
    <name type="scientific">Candidatus Sungbacteria bacterium RIFCSPHIGHO2_01_FULL_50_25</name>
    <dbReference type="NCBI Taxonomy" id="1802265"/>
    <lineage>
        <taxon>Bacteria</taxon>
        <taxon>Candidatus Sungiibacteriota</taxon>
    </lineage>
</organism>
<comment type="caution">
    <text evidence="12">The sequence shown here is derived from an EMBL/GenBank/DDBJ whole genome shotgun (WGS) entry which is preliminary data.</text>
</comment>
<evidence type="ECO:0000256" key="8">
    <source>
        <dbReference type="ARBA" id="ARBA00023157"/>
    </source>
</evidence>
<feature type="transmembrane region" description="Helical" evidence="10">
    <location>
        <begin position="158"/>
        <end position="179"/>
    </location>
</feature>
<evidence type="ECO:0000256" key="4">
    <source>
        <dbReference type="ARBA" id="ARBA00022719"/>
    </source>
</evidence>
<sequence length="335" mass="37680">MQDVAPYLLIIFCAFGGFLISFYIRHKKSSREVLVCPLSSNCEEVIHSDFSRFFGIPVEILGLLYYGFLAVSYGFLIGVPEYAPLLFSYALLALSAIAFLFSLYLTFIQAFTLREWCTWCLTSAMLSTVIFLSSAVGASDGFASFLKTQREFIVVFHILSMAIGIGGATFTDILFFRFLRDFTISDWESDVLKVFSQVIWFALAIVILTGLGLFFGDAERYLHSSKFLAKMVIVGILVINGAALNLYITPRFLAMFSKSRELFESKNAVRLRRFSFALGSISLLSWYSAFILGSMRSSSVGVLQILSLYLFFLFGAVVISQIFEVRLTKKRNSSF</sequence>
<dbReference type="GO" id="GO:0016020">
    <property type="term" value="C:membrane"/>
    <property type="evidence" value="ECO:0007669"/>
    <property type="project" value="UniProtKB-SubCell"/>
</dbReference>
<evidence type="ECO:0000256" key="1">
    <source>
        <dbReference type="ARBA" id="ARBA00004141"/>
    </source>
</evidence>
<feature type="transmembrane region" description="Helical" evidence="10">
    <location>
        <begin position="227"/>
        <end position="253"/>
    </location>
</feature>
<feature type="transmembrane region" description="Helical" evidence="10">
    <location>
        <begin position="191"/>
        <end position="215"/>
    </location>
</feature>
<proteinExistence type="inferred from homology"/>
<evidence type="ECO:0000256" key="7">
    <source>
        <dbReference type="ARBA" id="ARBA00023136"/>
    </source>
</evidence>
<feature type="transmembrane region" description="Helical" evidence="10">
    <location>
        <begin position="85"/>
        <end position="107"/>
    </location>
</feature>
<evidence type="ECO:0000256" key="10">
    <source>
        <dbReference type="SAM" id="Phobius"/>
    </source>
</evidence>
<dbReference type="PANTHER" id="PTHR34573">
    <property type="entry name" value="VKC DOMAIN-CONTAINING PROTEIN"/>
    <property type="match status" value="1"/>
</dbReference>
<dbReference type="SMART" id="SM00756">
    <property type="entry name" value="VKc"/>
    <property type="match status" value="1"/>
</dbReference>
<evidence type="ECO:0000259" key="11">
    <source>
        <dbReference type="SMART" id="SM00756"/>
    </source>
</evidence>
<evidence type="ECO:0000313" key="13">
    <source>
        <dbReference type="Proteomes" id="UP000178574"/>
    </source>
</evidence>
<feature type="transmembrane region" description="Helical" evidence="10">
    <location>
        <begin position="119"/>
        <end position="138"/>
    </location>
</feature>
<evidence type="ECO:0000256" key="9">
    <source>
        <dbReference type="ARBA" id="ARBA00023284"/>
    </source>
</evidence>
<evidence type="ECO:0000256" key="3">
    <source>
        <dbReference type="ARBA" id="ARBA00022692"/>
    </source>
</evidence>
<comment type="similarity">
    <text evidence="2">Belongs to the VKOR family.</text>
</comment>
<keyword evidence="8" id="KW-1015">Disulfide bond</keyword>
<dbReference type="Gene3D" id="1.20.1440.130">
    <property type="entry name" value="VKOR domain"/>
    <property type="match status" value="1"/>
</dbReference>
<evidence type="ECO:0000256" key="5">
    <source>
        <dbReference type="ARBA" id="ARBA00022989"/>
    </source>
</evidence>
<dbReference type="EMBL" id="MHQD01000045">
    <property type="protein sequence ID" value="OGZ94950.1"/>
    <property type="molecule type" value="Genomic_DNA"/>
</dbReference>
<dbReference type="Pfam" id="PF07884">
    <property type="entry name" value="VKOR"/>
    <property type="match status" value="1"/>
</dbReference>
<name>A0A1G2K8Z5_9BACT</name>
<keyword evidence="7 10" id="KW-0472">Membrane</keyword>
<dbReference type="Proteomes" id="UP000178574">
    <property type="component" value="Unassembled WGS sequence"/>
</dbReference>
<dbReference type="InterPro" id="IPR044698">
    <property type="entry name" value="VKOR/LTO1"/>
</dbReference>
<keyword evidence="4" id="KW-0874">Quinone</keyword>
<feature type="transmembrane region" description="Helical" evidence="10">
    <location>
        <begin position="60"/>
        <end position="79"/>
    </location>
</feature>
<dbReference type="InterPro" id="IPR038354">
    <property type="entry name" value="VKOR_sf"/>
</dbReference>
<evidence type="ECO:0000256" key="6">
    <source>
        <dbReference type="ARBA" id="ARBA00023002"/>
    </source>
</evidence>
<gene>
    <name evidence="12" type="ORF">A2847_02095</name>
</gene>
<feature type="domain" description="Vitamin K epoxide reductase" evidence="11">
    <location>
        <begin position="3"/>
        <end position="138"/>
    </location>
</feature>